<sequence length="156" mass="17147">MKALIRVPILALVGLMGGNLAVGAEVDTASAEHGKYLVMIAGCNDCHTPAYSINGGQTPEAQWLTGEAFGWHGPWGTTYATNLRLQVRHFTEEQWVVYAKTLKARPPMPWFGLNNMHEADLRSIYRYLVQLGPAGKEAPAYLPPEQKPPAPYAVFP</sequence>
<protein>
    <recommendedName>
        <fullName evidence="4">Cytochrome c domain-containing protein</fullName>
    </recommendedName>
</protein>
<keyword evidence="3" id="KW-1185">Reference proteome</keyword>
<organism evidence="2 3">
    <name type="scientific">Shewanella yunxiaonensis</name>
    <dbReference type="NCBI Taxonomy" id="2829809"/>
    <lineage>
        <taxon>Bacteria</taxon>
        <taxon>Pseudomonadati</taxon>
        <taxon>Pseudomonadota</taxon>
        <taxon>Gammaproteobacteria</taxon>
        <taxon>Alteromonadales</taxon>
        <taxon>Shewanellaceae</taxon>
        <taxon>Shewanella</taxon>
    </lineage>
</organism>
<keyword evidence="1" id="KW-0732">Signal</keyword>
<dbReference type="InterPro" id="IPR036909">
    <property type="entry name" value="Cyt_c-like_dom_sf"/>
</dbReference>
<reference evidence="2 3" key="1">
    <citation type="submission" date="2021-04" db="EMBL/GenBank/DDBJ databases">
        <title>Novel species identification of genus Shewanella.</title>
        <authorList>
            <person name="Liu G."/>
        </authorList>
    </citation>
    <scope>NUCLEOTIDE SEQUENCE [LARGE SCALE GENOMIC DNA]</scope>
    <source>
        <strain evidence="2 3">FJAT-54481</strain>
    </source>
</reference>
<evidence type="ECO:0000313" key="2">
    <source>
        <dbReference type="EMBL" id="QUN05083.1"/>
    </source>
</evidence>
<feature type="signal peptide" evidence="1">
    <location>
        <begin position="1"/>
        <end position="24"/>
    </location>
</feature>
<accession>A0ABX7YQP0</accession>
<feature type="chain" id="PRO_5045619876" description="Cytochrome c domain-containing protein" evidence="1">
    <location>
        <begin position="25"/>
        <end position="156"/>
    </location>
</feature>
<dbReference type="Gene3D" id="1.10.760.10">
    <property type="entry name" value="Cytochrome c-like domain"/>
    <property type="match status" value="1"/>
</dbReference>
<name>A0ABX7YQP0_9GAMM</name>
<evidence type="ECO:0000313" key="3">
    <source>
        <dbReference type="Proteomes" id="UP000679575"/>
    </source>
</evidence>
<dbReference type="EMBL" id="CP073587">
    <property type="protein sequence ID" value="QUN05083.1"/>
    <property type="molecule type" value="Genomic_DNA"/>
</dbReference>
<dbReference type="RefSeq" id="WP_212594133.1">
    <property type="nucleotide sequence ID" value="NZ_CP073587.1"/>
</dbReference>
<evidence type="ECO:0000256" key="1">
    <source>
        <dbReference type="SAM" id="SignalP"/>
    </source>
</evidence>
<evidence type="ECO:0008006" key="4">
    <source>
        <dbReference type="Google" id="ProtNLM"/>
    </source>
</evidence>
<proteinExistence type="predicted"/>
<dbReference type="Proteomes" id="UP000679575">
    <property type="component" value="Chromosome"/>
</dbReference>
<dbReference type="SUPFAM" id="SSF46626">
    <property type="entry name" value="Cytochrome c"/>
    <property type="match status" value="1"/>
</dbReference>
<gene>
    <name evidence="2" type="ORF">KDN34_12785</name>
</gene>